<evidence type="ECO:0000313" key="2">
    <source>
        <dbReference type="Proteomes" id="UP001143910"/>
    </source>
</evidence>
<protein>
    <submittedName>
        <fullName evidence="1">Uncharacterized protein</fullName>
    </submittedName>
</protein>
<name>A0ACC1NYD2_9HYPO</name>
<keyword evidence="2" id="KW-1185">Reference proteome</keyword>
<dbReference type="Proteomes" id="UP001143910">
    <property type="component" value="Unassembled WGS sequence"/>
</dbReference>
<accession>A0ACC1NYD2</accession>
<comment type="caution">
    <text evidence="1">The sequence shown here is derived from an EMBL/GenBank/DDBJ whole genome shotgun (WGS) entry which is preliminary data.</text>
</comment>
<sequence length="691" mass="77183">MMPTFWYDKIEGRPDGDYIRILELAPSHAATEPIRISLATVKLADAREYEALSYCWGDPNKTTSILCLEDAFQVTEHLGEALRQLRLTAQPRMLWIDAICINQEDLSERAHQVTLMPNIYRSASRVLVWLGSADVDSDLVFPLCERMVQDGYELLTDRTIGKNHDELLWGANRRQLTNQKLAEGRRRRAAAESQSQQSNSMDGENGAGITASNIAAPEQPDTASTIADDAHEMPVATSEEASAFLKLLSRPWFTRCWVLQELCLGKEVLVLCGESSLDWDLFHLGFTLAIVVGERAREGRPEQLLSGGMILMMLMRLRLQYPDAQWDHADMLWLLWHVLPLHSSDPRDKIYSILGLIDTEELQTLNIRPDYTISVEDCYRTATLAIMSSTKNLDVLLTDRASVSAYNLPSWVPDWSAIDRPTAVALIRDEDRDRAADPKYRVFRASSCEDWNVTPIQDNPKSLAVSGYIFDRIVALEDVLTVPQVDHLAITNMTSSFGSFGTFVKHLFTGLGTYFDILAGWEKLSFSKRYADYPTGEDVETVLAITMCAGNVDGPKSALDGFRKFRKTLRGPKALTWLKGLGVSGGVYKAAVATTGIISGIGTLEDNVYRTQTERVLYRRLARTEKGYLAIVPKQSTVGDQVVLLKGGKMPFVTRQKPGGDQIALLGACYVHGIMYGEAWDSSLCRHLEIV</sequence>
<dbReference type="EMBL" id="JANJQO010000035">
    <property type="protein sequence ID" value="KAJ2983313.1"/>
    <property type="molecule type" value="Genomic_DNA"/>
</dbReference>
<proteinExistence type="predicted"/>
<evidence type="ECO:0000313" key="1">
    <source>
        <dbReference type="EMBL" id="KAJ2983313.1"/>
    </source>
</evidence>
<reference evidence="1" key="1">
    <citation type="submission" date="2022-08" db="EMBL/GenBank/DDBJ databases">
        <title>Genome Sequence of Lecanicillium fungicola.</title>
        <authorList>
            <person name="Buettner E."/>
        </authorList>
    </citation>
    <scope>NUCLEOTIDE SEQUENCE</scope>
    <source>
        <strain evidence="1">Babe33</strain>
    </source>
</reference>
<gene>
    <name evidence="1" type="ORF">NQ176_g779</name>
</gene>
<organism evidence="1 2">
    <name type="scientific">Zarea fungicola</name>
    <dbReference type="NCBI Taxonomy" id="93591"/>
    <lineage>
        <taxon>Eukaryota</taxon>
        <taxon>Fungi</taxon>
        <taxon>Dikarya</taxon>
        <taxon>Ascomycota</taxon>
        <taxon>Pezizomycotina</taxon>
        <taxon>Sordariomycetes</taxon>
        <taxon>Hypocreomycetidae</taxon>
        <taxon>Hypocreales</taxon>
        <taxon>Cordycipitaceae</taxon>
        <taxon>Zarea</taxon>
    </lineage>
</organism>